<feature type="domain" description="ABM" evidence="1">
    <location>
        <begin position="162"/>
        <end position="229"/>
    </location>
</feature>
<accession>A0A0K6GD12</accession>
<keyword evidence="3" id="KW-1185">Reference proteome</keyword>
<dbReference type="Pfam" id="PF03992">
    <property type="entry name" value="ABM"/>
    <property type="match status" value="2"/>
</dbReference>
<sequence>MADTYENIKRKIILHAQESYIFSAISRRHLLSVCTHIQVTAQEGQAEKVESSLKAIQAYSTSDKEPGCLTYRVCRSGNEFFIFEEYANGGAIQEHFETEGFKNLVSEVGKGTLVVGILHHTSTYSRVQILGSSSPIDSTPLHKHKLIKMSESFEHFNGKVITRASFTAEDGHADELAKALKAVQEYAVSDKEPGCLTYRVNRSGNHFFMFEEYASASAITEHRTTPPYVALGTLVKSQPMVVPGTRQVLFYEEV</sequence>
<evidence type="ECO:0000313" key="2">
    <source>
        <dbReference type="EMBL" id="CUA76375.1"/>
    </source>
</evidence>
<dbReference type="Gene3D" id="3.30.70.100">
    <property type="match status" value="2"/>
</dbReference>
<dbReference type="Proteomes" id="UP000044841">
    <property type="component" value="Unassembled WGS sequence"/>
</dbReference>
<protein>
    <recommendedName>
        <fullName evidence="1">ABM domain-containing protein</fullName>
    </recommendedName>
</protein>
<evidence type="ECO:0000313" key="3">
    <source>
        <dbReference type="Proteomes" id="UP000044841"/>
    </source>
</evidence>
<dbReference type="InterPro" id="IPR011008">
    <property type="entry name" value="Dimeric_a/b-barrel"/>
</dbReference>
<organism evidence="2 3">
    <name type="scientific">Rhizoctonia solani</name>
    <dbReference type="NCBI Taxonomy" id="456999"/>
    <lineage>
        <taxon>Eukaryota</taxon>
        <taxon>Fungi</taxon>
        <taxon>Dikarya</taxon>
        <taxon>Basidiomycota</taxon>
        <taxon>Agaricomycotina</taxon>
        <taxon>Agaricomycetes</taxon>
        <taxon>Cantharellales</taxon>
        <taxon>Ceratobasidiaceae</taxon>
        <taxon>Rhizoctonia</taxon>
    </lineage>
</organism>
<feature type="domain" description="ABM" evidence="1">
    <location>
        <begin position="33"/>
        <end position="104"/>
    </location>
</feature>
<proteinExistence type="predicted"/>
<reference evidence="2 3" key="1">
    <citation type="submission" date="2015-07" db="EMBL/GenBank/DDBJ databases">
        <authorList>
            <person name="Noorani M."/>
        </authorList>
    </citation>
    <scope>NUCLEOTIDE SEQUENCE [LARGE SCALE GENOMIC DNA]</scope>
    <source>
        <strain evidence="2">BBA 69670</strain>
    </source>
</reference>
<gene>
    <name evidence="2" type="ORF">RSOLAG22IIIB_06238</name>
</gene>
<dbReference type="PANTHER" id="PTHR40624">
    <property type="entry name" value="BIOSYNTHESIS MONOOXYGENASE, PUTATIVE (AFU_ORTHOLOGUE AFUA_1G12025)-RELATED"/>
    <property type="match status" value="1"/>
</dbReference>
<name>A0A0K6GD12_9AGAM</name>
<dbReference type="PANTHER" id="PTHR40624:SF1">
    <property type="entry name" value="BIOSYNTHESIS MONOOXYGENASE, PUTATIVE (AFU_ORTHOLOGUE AFUA_1G12025)-RELATED"/>
    <property type="match status" value="1"/>
</dbReference>
<dbReference type="AlphaFoldDB" id="A0A0K6GD12"/>
<dbReference type="InterPro" id="IPR007138">
    <property type="entry name" value="ABM_dom"/>
</dbReference>
<evidence type="ECO:0000259" key="1">
    <source>
        <dbReference type="Pfam" id="PF03992"/>
    </source>
</evidence>
<dbReference type="EMBL" id="CYGV01001678">
    <property type="protein sequence ID" value="CUA76375.1"/>
    <property type="molecule type" value="Genomic_DNA"/>
</dbReference>
<dbReference type="SUPFAM" id="SSF54909">
    <property type="entry name" value="Dimeric alpha+beta barrel"/>
    <property type="match status" value="2"/>
</dbReference>